<dbReference type="PRINTS" id="PR00034">
    <property type="entry name" value="HTHCRP"/>
</dbReference>
<dbReference type="RefSeq" id="WP_062646888.1">
    <property type="nucleotide sequence ID" value="NZ_LPUR01000001.1"/>
</dbReference>
<dbReference type="InterPro" id="IPR000595">
    <property type="entry name" value="cNMP-bd_dom"/>
</dbReference>
<accession>A0A135WHA2</accession>
<reference evidence="7" key="1">
    <citation type="submission" date="2015-12" db="EMBL/GenBank/DDBJ databases">
        <title>Genome sequence of a biocontrol rhizobacterium Chryseobacterium kwangjuense strain KJ1R5 isolated from pepper (Capsicum annuum L.).</title>
        <authorList>
            <person name="Jeong J.-J."/>
            <person name="Park H."/>
            <person name="Mannaa M."/>
            <person name="Sang M.K."/>
            <person name="Choi I.-G."/>
            <person name="Kim K.D."/>
        </authorList>
    </citation>
    <scope>NUCLEOTIDE SEQUENCE [LARGE SCALE GENOMIC DNA]</scope>
    <source>
        <strain evidence="7">KJ1R5</strain>
    </source>
</reference>
<keyword evidence="3" id="KW-0804">Transcription</keyword>
<dbReference type="InterPro" id="IPR012318">
    <property type="entry name" value="HTH_CRP"/>
</dbReference>
<comment type="caution">
    <text evidence="6">The sequence shown here is derived from an EMBL/GenBank/DDBJ whole genome shotgun (WGS) entry which is preliminary data.</text>
</comment>
<dbReference type="GO" id="GO:0003677">
    <property type="term" value="F:DNA binding"/>
    <property type="evidence" value="ECO:0007669"/>
    <property type="project" value="UniProtKB-KW"/>
</dbReference>
<dbReference type="SUPFAM" id="SSF46785">
    <property type="entry name" value="Winged helix' DNA-binding domain"/>
    <property type="match status" value="1"/>
</dbReference>
<feature type="domain" description="Cyclic nucleotide-binding" evidence="4">
    <location>
        <begin position="13"/>
        <end position="116"/>
    </location>
</feature>
<dbReference type="InterPro" id="IPR050397">
    <property type="entry name" value="Env_Response_Regulators"/>
</dbReference>
<dbReference type="InterPro" id="IPR018490">
    <property type="entry name" value="cNMP-bd_dom_sf"/>
</dbReference>
<dbReference type="Pfam" id="PF00027">
    <property type="entry name" value="cNMP_binding"/>
    <property type="match status" value="1"/>
</dbReference>
<evidence type="ECO:0000256" key="3">
    <source>
        <dbReference type="ARBA" id="ARBA00023163"/>
    </source>
</evidence>
<protein>
    <submittedName>
        <fullName evidence="6">Cyclic nucleotide-binding protein</fullName>
    </submittedName>
</protein>
<dbReference type="PANTHER" id="PTHR24567">
    <property type="entry name" value="CRP FAMILY TRANSCRIPTIONAL REGULATORY PROTEIN"/>
    <property type="match status" value="1"/>
</dbReference>
<dbReference type="InterPro" id="IPR036390">
    <property type="entry name" value="WH_DNA-bd_sf"/>
</dbReference>
<evidence type="ECO:0000259" key="5">
    <source>
        <dbReference type="PROSITE" id="PS51063"/>
    </source>
</evidence>
<dbReference type="PROSITE" id="PS50042">
    <property type="entry name" value="CNMP_BINDING_3"/>
    <property type="match status" value="1"/>
</dbReference>
<proteinExistence type="predicted"/>
<reference evidence="6 7" key="2">
    <citation type="journal article" date="2016" name="Genome Announc.">
        <title>Draft Genome Sequence of a Biocontrol Rhizobacterium, Chryseobacterium kwangjuense Strain KJ1R5, Isolated from Pepper (Capsicum annuum).</title>
        <authorList>
            <person name="Jeong J.J."/>
            <person name="Park H."/>
            <person name="Park B.H."/>
            <person name="Mannaa M."/>
            <person name="Sang M.K."/>
            <person name="Choi I.G."/>
            <person name="Kim K.D."/>
        </authorList>
    </citation>
    <scope>NUCLEOTIDE SEQUENCE [LARGE SCALE GENOMIC DNA]</scope>
    <source>
        <strain evidence="6 7">KJ1R5</strain>
    </source>
</reference>
<feature type="domain" description="HTH crp-type" evidence="5">
    <location>
        <begin position="130"/>
        <end position="197"/>
    </location>
</feature>
<dbReference type="SMART" id="SM00419">
    <property type="entry name" value="HTH_CRP"/>
    <property type="match status" value="1"/>
</dbReference>
<evidence type="ECO:0000313" key="6">
    <source>
        <dbReference type="EMBL" id="KXH84287.1"/>
    </source>
</evidence>
<dbReference type="SUPFAM" id="SSF51206">
    <property type="entry name" value="cAMP-binding domain-like"/>
    <property type="match status" value="1"/>
</dbReference>
<dbReference type="PANTHER" id="PTHR24567:SF26">
    <property type="entry name" value="REGULATORY PROTEIN YEIL"/>
    <property type="match status" value="1"/>
</dbReference>
<dbReference type="GO" id="GO:0003700">
    <property type="term" value="F:DNA-binding transcription factor activity"/>
    <property type="evidence" value="ECO:0007669"/>
    <property type="project" value="TreeGrafter"/>
</dbReference>
<dbReference type="EMBL" id="LPUR01000001">
    <property type="protein sequence ID" value="KXH84287.1"/>
    <property type="molecule type" value="Genomic_DNA"/>
</dbReference>
<evidence type="ECO:0000256" key="1">
    <source>
        <dbReference type="ARBA" id="ARBA00023015"/>
    </source>
</evidence>
<dbReference type="GO" id="GO:0005829">
    <property type="term" value="C:cytosol"/>
    <property type="evidence" value="ECO:0007669"/>
    <property type="project" value="TreeGrafter"/>
</dbReference>
<organism evidence="6 7">
    <name type="scientific">Chryseobacterium kwangjuense</name>
    <dbReference type="NCBI Taxonomy" id="267125"/>
    <lineage>
        <taxon>Bacteria</taxon>
        <taxon>Pseudomonadati</taxon>
        <taxon>Bacteroidota</taxon>
        <taxon>Flavobacteriia</taxon>
        <taxon>Flavobacteriales</taxon>
        <taxon>Weeksellaceae</taxon>
        <taxon>Chryseobacterium group</taxon>
        <taxon>Chryseobacterium</taxon>
    </lineage>
</organism>
<keyword evidence="1" id="KW-0805">Transcription regulation</keyword>
<dbReference type="Proteomes" id="UP000070513">
    <property type="component" value="Unassembled WGS sequence"/>
</dbReference>
<evidence type="ECO:0000259" key="4">
    <source>
        <dbReference type="PROSITE" id="PS50042"/>
    </source>
</evidence>
<dbReference type="Pfam" id="PF13545">
    <property type="entry name" value="HTH_Crp_2"/>
    <property type="match status" value="1"/>
</dbReference>
<evidence type="ECO:0000256" key="2">
    <source>
        <dbReference type="ARBA" id="ARBA00023125"/>
    </source>
</evidence>
<dbReference type="OrthoDB" id="667966at2"/>
<dbReference type="PROSITE" id="PS51063">
    <property type="entry name" value="HTH_CRP_2"/>
    <property type="match status" value="1"/>
</dbReference>
<evidence type="ECO:0000313" key="7">
    <source>
        <dbReference type="Proteomes" id="UP000070513"/>
    </source>
</evidence>
<dbReference type="Gene3D" id="2.60.120.10">
    <property type="entry name" value="Jelly Rolls"/>
    <property type="match status" value="1"/>
</dbReference>
<dbReference type="SMART" id="SM00100">
    <property type="entry name" value="cNMP"/>
    <property type="match status" value="1"/>
</dbReference>
<dbReference type="CDD" id="cd00038">
    <property type="entry name" value="CAP_ED"/>
    <property type="match status" value="1"/>
</dbReference>
<name>A0A135WHA2_9FLAO</name>
<dbReference type="AlphaFoldDB" id="A0A135WHA2"/>
<sequence>MIIEDLLISFGAETRVYKSGDIIFREGEFSSFYYQIDKGQIKLNNYTEEGKEFIQNIFSQGHSFGESILFVDRPYPMNAVAIEDSRIYRLPKSSFLNLIKQNQEVSLTVYQCMAERMYYKYIMLYNLSSQNPVLKLKQLMDYLKSYAENKSPYSFQIPMTRQQLASLTGLRVETVIRVIKQMEKEKILKIEKRKIFY</sequence>
<gene>
    <name evidence="6" type="ORF">AU378_00560</name>
</gene>
<keyword evidence="2" id="KW-0238">DNA-binding</keyword>
<dbReference type="InterPro" id="IPR014710">
    <property type="entry name" value="RmlC-like_jellyroll"/>
</dbReference>